<evidence type="ECO:0000256" key="1">
    <source>
        <dbReference type="ARBA" id="ARBA00023125"/>
    </source>
</evidence>
<evidence type="ECO:0000256" key="3">
    <source>
        <dbReference type="SAM" id="MobiDB-lite"/>
    </source>
</evidence>
<evidence type="ECO:0000256" key="2">
    <source>
        <dbReference type="PROSITE-ProRule" id="PRU00169"/>
    </source>
</evidence>
<comment type="caution">
    <text evidence="6">The sequence shown here is derived from an EMBL/GenBank/DDBJ whole genome shotgun (WGS) entry which is preliminary data.</text>
</comment>
<gene>
    <name evidence="6" type="ORF">QFZ46_002502</name>
</gene>
<dbReference type="InterPro" id="IPR001789">
    <property type="entry name" value="Sig_transdc_resp-reg_receiver"/>
</dbReference>
<dbReference type="SUPFAM" id="SSF46894">
    <property type="entry name" value="C-terminal effector domain of the bipartite response regulators"/>
    <property type="match status" value="1"/>
</dbReference>
<dbReference type="Pfam" id="PF00072">
    <property type="entry name" value="Response_reg"/>
    <property type="match status" value="1"/>
</dbReference>
<dbReference type="Gene3D" id="3.40.50.2300">
    <property type="match status" value="1"/>
</dbReference>
<evidence type="ECO:0000259" key="5">
    <source>
        <dbReference type="PROSITE" id="PS50110"/>
    </source>
</evidence>
<proteinExistence type="predicted"/>
<dbReference type="InterPro" id="IPR016032">
    <property type="entry name" value="Sig_transdc_resp-reg_C-effctor"/>
</dbReference>
<dbReference type="SMART" id="SM00421">
    <property type="entry name" value="HTH_LUXR"/>
    <property type="match status" value="1"/>
</dbReference>
<name>A0ABU0PAI1_9MICO</name>
<dbReference type="CDD" id="cd06170">
    <property type="entry name" value="LuxR_C_like"/>
    <property type="match status" value="1"/>
</dbReference>
<dbReference type="SMART" id="SM00448">
    <property type="entry name" value="REC"/>
    <property type="match status" value="1"/>
</dbReference>
<accession>A0ABU0PAI1</accession>
<dbReference type="SUPFAM" id="SSF52172">
    <property type="entry name" value="CheY-like"/>
    <property type="match status" value="1"/>
</dbReference>
<keyword evidence="7" id="KW-1185">Reference proteome</keyword>
<evidence type="ECO:0000313" key="7">
    <source>
        <dbReference type="Proteomes" id="UP001239085"/>
    </source>
</evidence>
<dbReference type="PRINTS" id="PR00038">
    <property type="entry name" value="HTHLUXR"/>
</dbReference>
<reference evidence="6 7" key="1">
    <citation type="submission" date="2023-07" db="EMBL/GenBank/DDBJ databases">
        <title>Comparative genomics of wheat-associated soil bacteria to identify genetic determinants of phenazine resistance.</title>
        <authorList>
            <person name="Mouncey N."/>
        </authorList>
    </citation>
    <scope>NUCLEOTIDE SEQUENCE [LARGE SCALE GENOMIC DNA]</scope>
    <source>
        <strain evidence="6 7">W2I7</strain>
    </source>
</reference>
<evidence type="ECO:0000259" key="4">
    <source>
        <dbReference type="PROSITE" id="PS50043"/>
    </source>
</evidence>
<feature type="domain" description="HTH luxR-type" evidence="4">
    <location>
        <begin position="138"/>
        <end position="203"/>
    </location>
</feature>
<dbReference type="RefSeq" id="WP_307361976.1">
    <property type="nucleotide sequence ID" value="NZ_JAUSXK010000001.1"/>
</dbReference>
<dbReference type="PROSITE" id="PS50043">
    <property type="entry name" value="HTH_LUXR_2"/>
    <property type="match status" value="1"/>
</dbReference>
<dbReference type="InterPro" id="IPR000792">
    <property type="entry name" value="Tscrpt_reg_LuxR_C"/>
</dbReference>
<organism evidence="6 7">
    <name type="scientific">Microbacterium murale</name>
    <dbReference type="NCBI Taxonomy" id="1081040"/>
    <lineage>
        <taxon>Bacteria</taxon>
        <taxon>Bacillati</taxon>
        <taxon>Actinomycetota</taxon>
        <taxon>Actinomycetes</taxon>
        <taxon>Micrococcales</taxon>
        <taxon>Microbacteriaceae</taxon>
        <taxon>Microbacterium</taxon>
    </lineage>
</organism>
<dbReference type="EMBL" id="JAUSXK010000001">
    <property type="protein sequence ID" value="MDQ0644342.1"/>
    <property type="molecule type" value="Genomic_DNA"/>
</dbReference>
<keyword evidence="2" id="KW-0597">Phosphoprotein</keyword>
<feature type="compositionally biased region" description="Polar residues" evidence="3">
    <location>
        <begin position="184"/>
        <end position="193"/>
    </location>
</feature>
<dbReference type="PANTHER" id="PTHR43214:SF42">
    <property type="entry name" value="TRANSCRIPTIONAL REGULATORY PROTEIN DESR"/>
    <property type="match status" value="1"/>
</dbReference>
<dbReference type="PROSITE" id="PS00622">
    <property type="entry name" value="HTH_LUXR_1"/>
    <property type="match status" value="1"/>
</dbReference>
<feature type="modified residue" description="4-aspartylphosphate" evidence="2">
    <location>
        <position position="59"/>
    </location>
</feature>
<dbReference type="InterPro" id="IPR039420">
    <property type="entry name" value="WalR-like"/>
</dbReference>
<dbReference type="InterPro" id="IPR011006">
    <property type="entry name" value="CheY-like_superfamily"/>
</dbReference>
<feature type="region of interest" description="Disordered" evidence="3">
    <location>
        <begin position="184"/>
        <end position="205"/>
    </location>
</feature>
<evidence type="ECO:0000313" key="6">
    <source>
        <dbReference type="EMBL" id="MDQ0644342.1"/>
    </source>
</evidence>
<dbReference type="PROSITE" id="PS50110">
    <property type="entry name" value="RESPONSE_REGULATORY"/>
    <property type="match status" value="1"/>
</dbReference>
<dbReference type="Pfam" id="PF00196">
    <property type="entry name" value="GerE"/>
    <property type="match status" value="1"/>
</dbReference>
<keyword evidence="1" id="KW-0238">DNA-binding</keyword>
<dbReference type="Proteomes" id="UP001239085">
    <property type="component" value="Unassembled WGS sequence"/>
</dbReference>
<feature type="domain" description="Response regulatory" evidence="5">
    <location>
        <begin position="8"/>
        <end position="124"/>
    </location>
</feature>
<dbReference type="PANTHER" id="PTHR43214">
    <property type="entry name" value="TWO-COMPONENT RESPONSE REGULATOR"/>
    <property type="match status" value="1"/>
</dbReference>
<protein>
    <submittedName>
        <fullName evidence="6">Two-component system response regulator DesR</fullName>
    </submittedName>
</protein>
<sequence>MIHADSIRIVLADDEQLLRYTLGALLTLDGAIIIVGQASDGAEAVTVALQEKPDVLVIDLEMPGTDGLHAVESILRQMPDQKILMLTRHARPGVLRRALKAGVRGFMSKSADPELISNVIRRVHEGGRWIDHDILEASVIDDPPLTDRELDVLRETQDGLSVKEIATRLYLAPGTVRNYLSSAMQKTHTTSRQDAARHARSRGWL</sequence>